<dbReference type="GO" id="GO:0007420">
    <property type="term" value="P:brain development"/>
    <property type="evidence" value="ECO:0007669"/>
    <property type="project" value="TreeGrafter"/>
</dbReference>
<dbReference type="Proteomes" id="UP000693946">
    <property type="component" value="Linkage Group LG11"/>
</dbReference>
<dbReference type="GO" id="GO:0016020">
    <property type="term" value="C:membrane"/>
    <property type="evidence" value="ECO:0007669"/>
    <property type="project" value="UniProtKB-SubCell"/>
</dbReference>
<dbReference type="SMART" id="SM00408">
    <property type="entry name" value="IGc2"/>
    <property type="match status" value="1"/>
</dbReference>
<dbReference type="InterPro" id="IPR003598">
    <property type="entry name" value="Ig_sub2"/>
</dbReference>
<keyword evidence="5" id="KW-0130">Cell adhesion</keyword>
<evidence type="ECO:0000256" key="1">
    <source>
        <dbReference type="ARBA" id="ARBA00004479"/>
    </source>
</evidence>
<keyword evidence="6 9" id="KW-1133">Transmembrane helix</keyword>
<evidence type="ECO:0000256" key="4">
    <source>
        <dbReference type="ARBA" id="ARBA00022729"/>
    </source>
</evidence>
<dbReference type="InterPro" id="IPR031283">
    <property type="entry name" value="AMIGO"/>
</dbReference>
<gene>
    <name evidence="12" type="ORF">JOB18_038454</name>
</gene>
<evidence type="ECO:0000256" key="5">
    <source>
        <dbReference type="ARBA" id="ARBA00022889"/>
    </source>
</evidence>
<dbReference type="Pfam" id="PF13855">
    <property type="entry name" value="LRR_8"/>
    <property type="match status" value="1"/>
</dbReference>
<evidence type="ECO:0000313" key="13">
    <source>
        <dbReference type="Proteomes" id="UP000693946"/>
    </source>
</evidence>
<dbReference type="SMART" id="SM00409">
    <property type="entry name" value="IG"/>
    <property type="match status" value="1"/>
</dbReference>
<dbReference type="SMART" id="SM00369">
    <property type="entry name" value="LRR_TYP"/>
    <property type="match status" value="4"/>
</dbReference>
<evidence type="ECO:0000256" key="7">
    <source>
        <dbReference type="ARBA" id="ARBA00023136"/>
    </source>
</evidence>
<feature type="chain" id="PRO_5043809422" evidence="10">
    <location>
        <begin position="22"/>
        <end position="462"/>
    </location>
</feature>
<protein>
    <submittedName>
        <fullName evidence="12">Amphoterin-induced protein 3-like</fullName>
    </submittedName>
</protein>
<dbReference type="PANTHER" id="PTHR24368:SF62">
    <property type="entry name" value="AMPHOTERIN-INDUCED PROTEIN 3"/>
    <property type="match status" value="1"/>
</dbReference>
<dbReference type="GO" id="GO:0007155">
    <property type="term" value="P:cell adhesion"/>
    <property type="evidence" value="ECO:0007669"/>
    <property type="project" value="UniProtKB-KW"/>
</dbReference>
<evidence type="ECO:0000256" key="8">
    <source>
        <dbReference type="ARBA" id="ARBA00023180"/>
    </source>
</evidence>
<proteinExistence type="inferred from homology"/>
<evidence type="ECO:0000256" key="3">
    <source>
        <dbReference type="ARBA" id="ARBA00022692"/>
    </source>
</evidence>
<keyword evidence="4 10" id="KW-0732">Signal</keyword>
<dbReference type="PANTHER" id="PTHR24368">
    <property type="entry name" value="AMPHOTERIN-INDUCED PROTEIN"/>
    <property type="match status" value="1"/>
</dbReference>
<evidence type="ECO:0000256" key="9">
    <source>
        <dbReference type="SAM" id="Phobius"/>
    </source>
</evidence>
<dbReference type="AlphaFoldDB" id="A0AAV6SUY9"/>
<evidence type="ECO:0000259" key="11">
    <source>
        <dbReference type="PROSITE" id="PS50835"/>
    </source>
</evidence>
<evidence type="ECO:0000313" key="12">
    <source>
        <dbReference type="EMBL" id="KAG7520907.1"/>
    </source>
</evidence>
<reference evidence="12 13" key="1">
    <citation type="journal article" date="2021" name="Sci. Rep.">
        <title>Chromosome anchoring in Senegalese sole (Solea senegalensis) reveals sex-associated markers and genome rearrangements in flatfish.</title>
        <authorList>
            <person name="Guerrero-Cozar I."/>
            <person name="Gomez-Garrido J."/>
            <person name="Berbel C."/>
            <person name="Martinez-Blanch J.F."/>
            <person name="Alioto T."/>
            <person name="Claros M.G."/>
            <person name="Gagnaire P.A."/>
            <person name="Manchado M."/>
        </authorList>
    </citation>
    <scope>NUCLEOTIDE SEQUENCE [LARGE SCALE GENOMIC DNA]</scope>
    <source>
        <strain evidence="12">Sse05_10M</strain>
    </source>
</reference>
<dbReference type="InterPro" id="IPR003591">
    <property type="entry name" value="Leu-rich_rpt_typical-subtyp"/>
</dbReference>
<keyword evidence="13" id="KW-1185">Reference proteome</keyword>
<dbReference type="Pfam" id="PF13927">
    <property type="entry name" value="Ig_3"/>
    <property type="match status" value="1"/>
</dbReference>
<feature type="transmembrane region" description="Helical" evidence="9">
    <location>
        <begin position="378"/>
        <end position="398"/>
    </location>
</feature>
<comment type="subcellular location">
    <subcellularLocation>
        <location evidence="1">Membrane</location>
        <topology evidence="1">Single-pass type I membrane protein</topology>
    </subcellularLocation>
</comment>
<keyword evidence="8" id="KW-0325">Glycoprotein</keyword>
<keyword evidence="7 9" id="KW-0472">Membrane</keyword>
<feature type="signal peptide" evidence="10">
    <location>
        <begin position="1"/>
        <end position="21"/>
    </location>
</feature>
<dbReference type="Pfam" id="PF00560">
    <property type="entry name" value="LRR_1"/>
    <property type="match status" value="1"/>
</dbReference>
<dbReference type="InterPro" id="IPR003599">
    <property type="entry name" value="Ig_sub"/>
</dbReference>
<keyword evidence="3 9" id="KW-0812">Transmembrane</keyword>
<evidence type="ECO:0000256" key="2">
    <source>
        <dbReference type="ARBA" id="ARBA00005670"/>
    </source>
</evidence>
<dbReference type="InterPro" id="IPR007110">
    <property type="entry name" value="Ig-like_dom"/>
</dbReference>
<dbReference type="InterPro" id="IPR001611">
    <property type="entry name" value="Leu-rich_rpt"/>
</dbReference>
<comment type="caution">
    <text evidence="12">The sequence shown here is derived from an EMBL/GenBank/DDBJ whole genome shotgun (WGS) entry which is preliminary data.</text>
</comment>
<organism evidence="12 13">
    <name type="scientific">Solea senegalensis</name>
    <name type="common">Senegalese sole</name>
    <dbReference type="NCBI Taxonomy" id="28829"/>
    <lineage>
        <taxon>Eukaryota</taxon>
        <taxon>Metazoa</taxon>
        <taxon>Chordata</taxon>
        <taxon>Craniata</taxon>
        <taxon>Vertebrata</taxon>
        <taxon>Euteleostomi</taxon>
        <taxon>Actinopterygii</taxon>
        <taxon>Neopterygii</taxon>
        <taxon>Teleostei</taxon>
        <taxon>Neoteleostei</taxon>
        <taxon>Acanthomorphata</taxon>
        <taxon>Carangaria</taxon>
        <taxon>Pleuronectiformes</taxon>
        <taxon>Pleuronectoidei</taxon>
        <taxon>Soleidae</taxon>
        <taxon>Solea</taxon>
    </lineage>
</organism>
<name>A0AAV6SUY9_SOLSE</name>
<dbReference type="PROSITE" id="PS50835">
    <property type="entry name" value="IG_LIKE"/>
    <property type="match status" value="1"/>
</dbReference>
<dbReference type="EMBL" id="JAGKHQ010000003">
    <property type="protein sequence ID" value="KAG7520907.1"/>
    <property type="molecule type" value="Genomic_DNA"/>
</dbReference>
<comment type="similarity">
    <text evidence="2">Belongs to the immunoglobulin superfamily. AMIGO family.</text>
</comment>
<sequence>MTSGLYPSPLLLLLCLLHVSGETCPSVCLCISDTVSCSSSGLAKLPQSLPSFSITLDLSHNHLSWLGPGSFSIMPKLENLRMAHNQLSVLGHGVFQNASGLRHLDLSSNRLHVVEQHYFQGLWRLEELLLFNNKITQVEASTLSGLSSLKKAYFSLNKITHFPFFSIQDHSHPFLTMLDLSSNRMSNLPWEDVKALPRLVQRGLYLHNNTLICDCSMYSVFWHWDLRGYDSMTNFAEEHTCSIYGDQRASIRFLQYNRFFHNCTVEKAVSQPVTVLLSSVLVTDGDKVRLDCQTSLSKDSAELSFTWLSPSKGYITKTSINDTLISLFPNGTLEIQAAKVNDSGQYVCTAVNIKHSLNATREVNVTVLQPVGESFNTGYTTLLGCVVTMVFILMYLYLTPCRCNCCKQPKCLAVPVATYDQNTLKSAVSPSIGDHRKLQTNKHVAFMEPMISEEGTEWTPES</sequence>
<feature type="domain" description="Ig-like" evidence="11">
    <location>
        <begin position="272"/>
        <end position="366"/>
    </location>
</feature>
<evidence type="ECO:0000256" key="10">
    <source>
        <dbReference type="SAM" id="SignalP"/>
    </source>
</evidence>
<evidence type="ECO:0000256" key="6">
    <source>
        <dbReference type="ARBA" id="ARBA00022989"/>
    </source>
</evidence>
<accession>A0AAV6SUY9</accession>